<dbReference type="InterPro" id="IPR050281">
    <property type="entry name" value="Flavin_monoamine_oxidase"/>
</dbReference>
<dbReference type="Proteomes" id="UP000663823">
    <property type="component" value="Unassembled WGS sequence"/>
</dbReference>
<keyword evidence="2" id="KW-0732">Signal</keyword>
<dbReference type="PANTHER" id="PTHR10742">
    <property type="entry name" value="FLAVIN MONOAMINE OXIDASE"/>
    <property type="match status" value="1"/>
</dbReference>
<dbReference type="PANTHER" id="PTHR10742:SF342">
    <property type="entry name" value="AMINE OXIDASE"/>
    <property type="match status" value="1"/>
</dbReference>
<dbReference type="Proteomes" id="UP000663882">
    <property type="component" value="Unassembled WGS sequence"/>
</dbReference>
<keyword evidence="1" id="KW-0812">Transmembrane</keyword>
<dbReference type="Gene3D" id="1.10.10.1620">
    <property type="match status" value="1"/>
</dbReference>
<dbReference type="InterPro" id="IPR036188">
    <property type="entry name" value="FAD/NAD-bd_sf"/>
</dbReference>
<evidence type="ECO:0000256" key="2">
    <source>
        <dbReference type="SAM" id="SignalP"/>
    </source>
</evidence>
<sequence length="867" mass="100419">MNSWNNLLFLFVFVSSLIGNALSVYTHAAFVNDVRRSQQRYRKVQSLVISDPSEEYSLQMNSTALFGLQPCSHMQCEKIAIVGAGVTGLTIAYELTRAGHEVVVFEANKQAGGRLFTFDTGKTIIELGGMRLPLDIHTLTDTYIRKRFNLPLEPFISSHPNTFIYINGIRYRSDNTSFLPNEYDLQVHVSEQNKSPFDRWNEAVKPLFDLFYNQGWNAVVEKYGSYNVRQYLTEFGVSNMMIDYIGLMFGIETNLYTALTSHFRDALLINAYTNFYHIIGGNKRLIESLSEPCQINYSTSVLAIHRNEDKTINITIKNSMNITNVMKFNRVVVATTAPAARFIHYTPIDEQVKRMSRALRQLHYDCASKLVLYFNRSWWHDQNIYGGSSTTDLPIRFIYYDNYNTTINENNNTESVLLASYTFAQDSTLWSSSTIEQITDQVLSNLEEIHARSDIRQFYLRTVVKNWCTDSFSHGAYALFLPYQEETIKPILMESFDKLVYFAGEHISTAHAWVEGSILSALRILIQLQQEKFDIVIVGGGLLALQTAIELSNRQPTWHILLLEEYSCLNNTCLNQFESSSTNRTIKEYLHFGPNLNNSQFNSTDLMNQFYFENLSTNYRGQFNGKLEFLNTTKMIIDSLNILKQDKYINITIRENERFVNNIQNQMITNRRAITVNYKILFLDNCYVNDYIKESLQPFKINIKMEQFPLLSFPLKRTNSLITWLYNNQLLGYDFNDAKPEQRIILLNSNVTNALSWLSEHASSFIDINQIKYESNYKQTTLIDQDHIIDYLPKSSNRSILFLGRTNIDLYPIWIDILIDLTLNIYKPSMSNYSISLPNQFVSNSSFQMLISMNIIFFYFVLLLLLM</sequence>
<feature type="transmembrane region" description="Helical" evidence="1">
    <location>
        <begin position="847"/>
        <end position="866"/>
    </location>
</feature>
<protein>
    <recommendedName>
        <fullName evidence="3">Amine oxidase domain-containing protein</fullName>
    </recommendedName>
</protein>
<dbReference type="Gene3D" id="3.50.50.60">
    <property type="entry name" value="FAD/NAD(P)-binding domain"/>
    <property type="match status" value="2"/>
</dbReference>
<evidence type="ECO:0000256" key="1">
    <source>
        <dbReference type="SAM" id="Phobius"/>
    </source>
</evidence>
<evidence type="ECO:0000313" key="7">
    <source>
        <dbReference type="Proteomes" id="UP000663836"/>
    </source>
</evidence>
<dbReference type="Gene3D" id="3.90.660.10">
    <property type="match status" value="1"/>
</dbReference>
<feature type="domain" description="Amine oxidase" evidence="3">
    <location>
        <begin position="87"/>
        <end position="523"/>
    </location>
</feature>
<evidence type="ECO:0000313" key="4">
    <source>
        <dbReference type="EMBL" id="CAF1457466.1"/>
    </source>
</evidence>
<organism evidence="5 7">
    <name type="scientific">Rotaria sordida</name>
    <dbReference type="NCBI Taxonomy" id="392033"/>
    <lineage>
        <taxon>Eukaryota</taxon>
        <taxon>Metazoa</taxon>
        <taxon>Spiralia</taxon>
        <taxon>Gnathifera</taxon>
        <taxon>Rotifera</taxon>
        <taxon>Eurotatoria</taxon>
        <taxon>Bdelloidea</taxon>
        <taxon>Philodinida</taxon>
        <taxon>Philodinidae</taxon>
        <taxon>Rotaria</taxon>
    </lineage>
</organism>
<dbReference type="SUPFAM" id="SSF51905">
    <property type="entry name" value="FAD/NAD(P)-binding domain"/>
    <property type="match status" value="2"/>
</dbReference>
<keyword evidence="1" id="KW-0472">Membrane</keyword>
<dbReference type="SUPFAM" id="SSF54373">
    <property type="entry name" value="FAD-linked reductases, C-terminal domain"/>
    <property type="match status" value="1"/>
</dbReference>
<dbReference type="OrthoDB" id="10009638at2759"/>
<reference evidence="5" key="1">
    <citation type="submission" date="2021-02" db="EMBL/GenBank/DDBJ databases">
        <authorList>
            <person name="Nowell W R."/>
        </authorList>
    </citation>
    <scope>NUCLEOTIDE SEQUENCE</scope>
</reference>
<dbReference type="EMBL" id="CAJNOO010006884">
    <property type="protein sequence ID" value="CAF1457466.1"/>
    <property type="molecule type" value="Genomic_DNA"/>
</dbReference>
<accession>A0A819IZH2</accession>
<dbReference type="Pfam" id="PF01593">
    <property type="entry name" value="Amino_oxidase"/>
    <property type="match status" value="1"/>
</dbReference>
<dbReference type="GO" id="GO:0009063">
    <property type="term" value="P:amino acid catabolic process"/>
    <property type="evidence" value="ECO:0007669"/>
    <property type="project" value="TreeGrafter"/>
</dbReference>
<evidence type="ECO:0000313" key="5">
    <source>
        <dbReference type="EMBL" id="CAF3921931.1"/>
    </source>
</evidence>
<dbReference type="EMBL" id="CAJOBD010002996">
    <property type="protein sequence ID" value="CAF3921931.1"/>
    <property type="molecule type" value="Genomic_DNA"/>
</dbReference>
<dbReference type="EMBL" id="CAJOAX010011392">
    <property type="protein sequence ID" value="CAF4092753.1"/>
    <property type="molecule type" value="Genomic_DNA"/>
</dbReference>
<dbReference type="Gene3D" id="1.10.405.10">
    <property type="entry name" value="Guanine Nucleotide Dissociation Inhibitor, domain 1"/>
    <property type="match status" value="1"/>
</dbReference>
<evidence type="ECO:0000259" key="3">
    <source>
        <dbReference type="Pfam" id="PF01593"/>
    </source>
</evidence>
<keyword evidence="1" id="KW-1133">Transmembrane helix</keyword>
<name>A0A819IZH2_9BILA</name>
<comment type="caution">
    <text evidence="5">The sequence shown here is derived from an EMBL/GenBank/DDBJ whole genome shotgun (WGS) entry which is preliminary data.</text>
</comment>
<gene>
    <name evidence="5" type="ORF">JBS370_LOCUS21972</name>
    <name evidence="6" type="ORF">OTI717_LOCUS33758</name>
    <name evidence="4" type="ORF">RFH988_LOCUS37018</name>
</gene>
<proteinExistence type="predicted"/>
<dbReference type="GO" id="GO:0001716">
    <property type="term" value="F:L-amino-acid oxidase activity"/>
    <property type="evidence" value="ECO:0007669"/>
    <property type="project" value="TreeGrafter"/>
</dbReference>
<feature type="signal peptide" evidence="2">
    <location>
        <begin position="1"/>
        <end position="23"/>
    </location>
</feature>
<dbReference type="AlphaFoldDB" id="A0A819IZH2"/>
<dbReference type="Proteomes" id="UP000663836">
    <property type="component" value="Unassembled WGS sequence"/>
</dbReference>
<feature type="chain" id="PRO_5035618543" description="Amine oxidase domain-containing protein" evidence="2">
    <location>
        <begin position="24"/>
        <end position="867"/>
    </location>
</feature>
<evidence type="ECO:0000313" key="6">
    <source>
        <dbReference type="EMBL" id="CAF4092753.1"/>
    </source>
</evidence>
<dbReference type="PRINTS" id="PR00419">
    <property type="entry name" value="ADXRDTASE"/>
</dbReference>
<dbReference type="InterPro" id="IPR002937">
    <property type="entry name" value="Amino_oxidase"/>
</dbReference>